<keyword evidence="7" id="KW-1185">Reference proteome</keyword>
<evidence type="ECO:0000313" key="6">
    <source>
        <dbReference type="EMBL" id="CBY13310.1"/>
    </source>
</evidence>
<dbReference type="SUPFAM" id="SSF101912">
    <property type="entry name" value="Sema domain"/>
    <property type="match status" value="1"/>
</dbReference>
<feature type="chain" id="PRO_5003191762" description="Sema domain-containing protein" evidence="4">
    <location>
        <begin position="17"/>
        <end position="742"/>
    </location>
</feature>
<dbReference type="InterPro" id="IPR027231">
    <property type="entry name" value="Semaphorin"/>
</dbReference>
<feature type="region of interest" description="Disordered" evidence="2">
    <location>
        <begin position="591"/>
        <end position="621"/>
    </location>
</feature>
<keyword evidence="3" id="KW-0812">Transmembrane</keyword>
<feature type="compositionally biased region" description="Basic and acidic residues" evidence="2">
    <location>
        <begin position="714"/>
        <end position="724"/>
    </location>
</feature>
<accession>E4XUB3</accession>
<dbReference type="PROSITE" id="PS51004">
    <property type="entry name" value="SEMA"/>
    <property type="match status" value="1"/>
</dbReference>
<feature type="transmembrane region" description="Helical" evidence="3">
    <location>
        <begin position="629"/>
        <end position="649"/>
    </location>
</feature>
<keyword evidence="3" id="KW-1133">Transmembrane helix</keyword>
<evidence type="ECO:0000256" key="3">
    <source>
        <dbReference type="SAM" id="Phobius"/>
    </source>
</evidence>
<evidence type="ECO:0000256" key="1">
    <source>
        <dbReference type="PROSITE-ProRule" id="PRU00352"/>
    </source>
</evidence>
<dbReference type="GO" id="GO:0030215">
    <property type="term" value="F:semaphorin receptor binding"/>
    <property type="evidence" value="ECO:0007669"/>
    <property type="project" value="InterPro"/>
</dbReference>
<dbReference type="GO" id="GO:0005886">
    <property type="term" value="C:plasma membrane"/>
    <property type="evidence" value="ECO:0007669"/>
    <property type="project" value="TreeGrafter"/>
</dbReference>
<feature type="domain" description="Sema" evidence="5">
    <location>
        <begin position="1"/>
        <end position="513"/>
    </location>
</feature>
<dbReference type="Gene3D" id="2.130.10.10">
    <property type="entry name" value="YVTN repeat-like/Quinoprotein amine dehydrogenase"/>
    <property type="match status" value="1"/>
</dbReference>
<gene>
    <name evidence="6" type="ORF">GSOID_T00004610001</name>
</gene>
<feature type="signal peptide" evidence="4">
    <location>
        <begin position="1"/>
        <end position="16"/>
    </location>
</feature>
<keyword evidence="4" id="KW-0732">Signal</keyword>
<evidence type="ECO:0000256" key="2">
    <source>
        <dbReference type="SAM" id="MobiDB-lite"/>
    </source>
</evidence>
<dbReference type="PANTHER" id="PTHR11036">
    <property type="entry name" value="SEMAPHORIN"/>
    <property type="match status" value="1"/>
</dbReference>
<dbReference type="AlphaFoldDB" id="E4XUB3"/>
<dbReference type="OrthoDB" id="9988752at2759"/>
<dbReference type="SMART" id="SM00630">
    <property type="entry name" value="Sema"/>
    <property type="match status" value="1"/>
</dbReference>
<dbReference type="GO" id="GO:0030335">
    <property type="term" value="P:positive regulation of cell migration"/>
    <property type="evidence" value="ECO:0007669"/>
    <property type="project" value="TreeGrafter"/>
</dbReference>
<reference evidence="6" key="1">
    <citation type="journal article" date="2010" name="Science">
        <title>Plasticity of animal genome architecture unmasked by rapid evolution of a pelagic tunicate.</title>
        <authorList>
            <person name="Denoeud F."/>
            <person name="Henriet S."/>
            <person name="Mungpakdee S."/>
            <person name="Aury J.M."/>
            <person name="Da Silva C."/>
            <person name="Brinkmann H."/>
            <person name="Mikhaleva J."/>
            <person name="Olsen L.C."/>
            <person name="Jubin C."/>
            <person name="Canestro C."/>
            <person name="Bouquet J.M."/>
            <person name="Danks G."/>
            <person name="Poulain J."/>
            <person name="Campsteijn C."/>
            <person name="Adamski M."/>
            <person name="Cross I."/>
            <person name="Yadetie F."/>
            <person name="Muffato M."/>
            <person name="Louis A."/>
            <person name="Butcher S."/>
            <person name="Tsagkogeorga G."/>
            <person name="Konrad A."/>
            <person name="Singh S."/>
            <person name="Jensen M.F."/>
            <person name="Cong E.H."/>
            <person name="Eikeseth-Otteraa H."/>
            <person name="Noel B."/>
            <person name="Anthouard V."/>
            <person name="Porcel B.M."/>
            <person name="Kachouri-Lafond R."/>
            <person name="Nishino A."/>
            <person name="Ugolini M."/>
            <person name="Chourrout P."/>
            <person name="Nishida H."/>
            <person name="Aasland R."/>
            <person name="Huzurbazar S."/>
            <person name="Westhof E."/>
            <person name="Delsuc F."/>
            <person name="Lehrach H."/>
            <person name="Reinhardt R."/>
            <person name="Weissenbach J."/>
            <person name="Roy S.W."/>
            <person name="Artiguenave F."/>
            <person name="Postlethwait J.H."/>
            <person name="Manak J.R."/>
            <person name="Thompson E.M."/>
            <person name="Jaillon O."/>
            <person name="Du Pasquier L."/>
            <person name="Boudinot P."/>
            <person name="Liberles D.A."/>
            <person name="Volff J.N."/>
            <person name="Philippe H."/>
            <person name="Lenhard B."/>
            <person name="Roest Crollius H."/>
            <person name="Wincker P."/>
            <person name="Chourrout D."/>
        </authorList>
    </citation>
    <scope>NUCLEOTIDE SEQUENCE [LARGE SCALE GENOMIC DNA]</scope>
</reference>
<feature type="compositionally biased region" description="Low complexity" evidence="2">
    <location>
        <begin position="596"/>
        <end position="610"/>
    </location>
</feature>
<dbReference type="InterPro" id="IPR015943">
    <property type="entry name" value="WD40/YVTN_repeat-like_dom_sf"/>
</dbReference>
<dbReference type="InterPro" id="IPR001627">
    <property type="entry name" value="Semap_dom"/>
</dbReference>
<organism evidence="6">
    <name type="scientific">Oikopleura dioica</name>
    <name type="common">Tunicate</name>
    <dbReference type="NCBI Taxonomy" id="34765"/>
    <lineage>
        <taxon>Eukaryota</taxon>
        <taxon>Metazoa</taxon>
        <taxon>Chordata</taxon>
        <taxon>Tunicata</taxon>
        <taxon>Appendicularia</taxon>
        <taxon>Copelata</taxon>
        <taxon>Oikopleuridae</taxon>
        <taxon>Oikopleura</taxon>
    </lineage>
</organism>
<evidence type="ECO:0000313" key="7">
    <source>
        <dbReference type="Proteomes" id="UP000001307"/>
    </source>
</evidence>
<evidence type="ECO:0000259" key="5">
    <source>
        <dbReference type="PROSITE" id="PS51004"/>
    </source>
</evidence>
<dbReference type="GO" id="GO:0071526">
    <property type="term" value="P:semaphorin-plexin signaling pathway"/>
    <property type="evidence" value="ECO:0007669"/>
    <property type="project" value="TreeGrafter"/>
</dbReference>
<dbReference type="Proteomes" id="UP000001307">
    <property type="component" value="Unassembled WGS sequence"/>
</dbReference>
<sequence length="742" mass="81285">MTFTTLHFLLPVFVLSRLPDINFPKDAVPRIPSSVLAGKHELWSAAGYHHFKLVESGTRSGPSFVAYGVDIVRFENLKNRNDTTIVWSARPEDAENCKFDEEFPDEICRNHINIVERWNKRGHFLVCGTNARRPKCRIYDLSSKESLADVQAKAKETEMDAPMTQAEPGKSIKVEFVKNSEKKNFMFFAKELEKGGALSRTTPSGDSFSPEGFLSLKADALSSSGPVRFIKIIDLDAHVMIFFTEETEKGESASRVATICKNDNGGSLSVLTKKFTTFIKTTLTCPVKDDFSFSIMTAVSDTIEINGADSVLVSFTSSHGIPGSNVCAFAVDEIKDALFGTGVDFESAQELNPWKNTPQENPANCLVPATGSYQYLQYIERSSSLSDHSPKALDGGHLLIRTTFSRPEDRDLITQVEIQKLNSNNETAIVVMATTNGKLLRGILKLRNVDRNKLTAEIRRFEFLSESDVFLPEDCQNGIREIEDLELFGSAGGSSSTTDIFVSMPGCAVKLSTESICASFDCKIACDSSGDPGCSWDDQKSLCTYSSELMPRSSTYQLYSTCPKKNGETPFRTVPSSPIFKSPIIDSDESFAPVQSPSDSSTSHSADDTANGPLETASPDEGAVNSTTILLIVMLVVGILIGGVFQFVIKKCAKTGNNGEKVPEVDVNLDGMGANMMTASGYPIDGGTLHRQKGERHPSVYENQQRVESTSSDSSRDSGIKSSEEEAMIPSSRRDFEVQDRL</sequence>
<dbReference type="GO" id="GO:0045499">
    <property type="term" value="F:chemorepellent activity"/>
    <property type="evidence" value="ECO:0007669"/>
    <property type="project" value="TreeGrafter"/>
</dbReference>
<dbReference type="GO" id="GO:0007411">
    <property type="term" value="P:axon guidance"/>
    <property type="evidence" value="ECO:0007669"/>
    <property type="project" value="TreeGrafter"/>
</dbReference>
<evidence type="ECO:0000256" key="4">
    <source>
        <dbReference type="SAM" id="SignalP"/>
    </source>
</evidence>
<dbReference type="InParanoid" id="E4XUB3"/>
<protein>
    <recommendedName>
        <fullName evidence="5">Sema domain-containing protein</fullName>
    </recommendedName>
</protein>
<proteinExistence type="predicted"/>
<feature type="region of interest" description="Disordered" evidence="2">
    <location>
        <begin position="682"/>
        <end position="742"/>
    </location>
</feature>
<dbReference type="EMBL" id="FN653175">
    <property type="protein sequence ID" value="CBY13310.1"/>
    <property type="molecule type" value="Genomic_DNA"/>
</dbReference>
<feature type="compositionally biased region" description="Basic and acidic residues" evidence="2">
    <location>
        <begin position="732"/>
        <end position="742"/>
    </location>
</feature>
<name>E4XUB3_OIKDI</name>
<dbReference type="InterPro" id="IPR036352">
    <property type="entry name" value="Semap_dom_sf"/>
</dbReference>
<dbReference type="PANTHER" id="PTHR11036:SF127">
    <property type="entry name" value="SEMAPHORIN-1A"/>
    <property type="match status" value="1"/>
</dbReference>
<comment type="caution">
    <text evidence="1">Lacks conserved residue(s) required for the propagation of feature annotation.</text>
</comment>
<keyword evidence="3" id="KW-0472">Membrane</keyword>